<organism evidence="2 3">
    <name type="scientific">Fusibacter ferrireducens</name>
    <dbReference type="NCBI Taxonomy" id="2785058"/>
    <lineage>
        <taxon>Bacteria</taxon>
        <taxon>Bacillati</taxon>
        <taxon>Bacillota</taxon>
        <taxon>Clostridia</taxon>
        <taxon>Eubacteriales</taxon>
        <taxon>Eubacteriales Family XII. Incertae Sedis</taxon>
        <taxon>Fusibacter</taxon>
    </lineage>
</organism>
<dbReference type="Proteomes" id="UP000614200">
    <property type="component" value="Unassembled WGS sequence"/>
</dbReference>
<keyword evidence="1" id="KW-0472">Membrane</keyword>
<keyword evidence="3" id="KW-1185">Reference proteome</keyword>
<evidence type="ECO:0000313" key="3">
    <source>
        <dbReference type="Proteomes" id="UP000614200"/>
    </source>
</evidence>
<proteinExistence type="predicted"/>
<feature type="transmembrane region" description="Helical" evidence="1">
    <location>
        <begin position="29"/>
        <end position="48"/>
    </location>
</feature>
<sequence length="69" mass="7918">MNFRMVLVGMFHDVIYAIKVLRSKEMKSLFGSFLYLFLYVLSLFSLGAEGSVVSVKKCLVMPQNRFEGM</sequence>
<reference evidence="2 3" key="1">
    <citation type="submission" date="2020-11" db="EMBL/GenBank/DDBJ databases">
        <title>Fusibacter basophilias sp. nov.</title>
        <authorList>
            <person name="Qiu D."/>
        </authorList>
    </citation>
    <scope>NUCLEOTIDE SEQUENCE [LARGE SCALE GENOMIC DNA]</scope>
    <source>
        <strain evidence="2 3">Q10-2</strain>
    </source>
</reference>
<name>A0ABR9ZX31_9FIRM</name>
<dbReference type="EMBL" id="JADKNH010000012">
    <property type="protein sequence ID" value="MBF4695012.1"/>
    <property type="molecule type" value="Genomic_DNA"/>
</dbReference>
<gene>
    <name evidence="2" type="ORF">ISU02_18080</name>
</gene>
<comment type="caution">
    <text evidence="2">The sequence shown here is derived from an EMBL/GenBank/DDBJ whole genome shotgun (WGS) entry which is preliminary data.</text>
</comment>
<evidence type="ECO:0000313" key="2">
    <source>
        <dbReference type="EMBL" id="MBF4695012.1"/>
    </source>
</evidence>
<accession>A0ABR9ZX31</accession>
<evidence type="ECO:0000256" key="1">
    <source>
        <dbReference type="SAM" id="Phobius"/>
    </source>
</evidence>
<protein>
    <submittedName>
        <fullName evidence="2">Uncharacterized protein</fullName>
    </submittedName>
</protein>
<keyword evidence="1" id="KW-1133">Transmembrane helix</keyword>
<keyword evidence="1" id="KW-0812">Transmembrane</keyword>